<comment type="catalytic activity">
    <reaction evidence="5">
        <text>indole-3-pyruvate + NADPH + O2 + H(+) = (indol-3-yl)acetate + CO2 + NADP(+) + H2O</text>
        <dbReference type="Rhea" id="RHEA:34331"/>
        <dbReference type="ChEBI" id="CHEBI:15377"/>
        <dbReference type="ChEBI" id="CHEBI:15378"/>
        <dbReference type="ChEBI" id="CHEBI:15379"/>
        <dbReference type="ChEBI" id="CHEBI:16526"/>
        <dbReference type="ChEBI" id="CHEBI:17640"/>
        <dbReference type="ChEBI" id="CHEBI:30854"/>
        <dbReference type="ChEBI" id="CHEBI:57783"/>
        <dbReference type="ChEBI" id="CHEBI:58349"/>
        <dbReference type="EC" id="1.14.13.168"/>
    </reaction>
</comment>
<dbReference type="EMBL" id="AMZH03000503">
    <property type="protein sequence ID" value="RRT83390.1"/>
    <property type="molecule type" value="Genomic_DNA"/>
</dbReference>
<keyword evidence="4 6" id="KW-0560">Oxidoreductase</keyword>
<sequence>MSEPPSPQTPMPMSAQPSISTRRISIMRCPIIVGAGPSGLAVAASLGRLSVPSIILERSDSIADLWCHRTYDRLNLHLPKPFCQLPHLPFPAHLPTYPSKDHFLDYLHRYADHFSLRPLFGCTVTDAGFDEAASLWRVTAIRRNLSDASMQTSSPSESSDTLSELSRSPSSSSSEPLTEPRELEVVEFASPWLVVATGENAEPVVPEIKGAQAFMGSLLHSSEYKSGVEYRGKRVLVIGCGNSGMEICLDLCEHGAMPFMSVRSGVRSTTFVTFLYPFSSLISVISLVMHPNGNKQVHVLPREILGTSTFGVAMRLLKWLPTGVVDRFLLIMAKMIIGDTEKYGLKRPKMGPLELKNKTGKTPVLDVGALSLIKAGKIKVVLFLYAFANFYHFQLLHFPKLMTSQYSTFSDTNFGVSCLRWQTVQEVRSLTSNGAKFVDGEEMAFDSVVFATGYKSNVPFWLKAIFSFHFHDIKIVFRF</sequence>
<evidence type="ECO:0000256" key="5">
    <source>
        <dbReference type="ARBA" id="ARBA00047707"/>
    </source>
</evidence>
<evidence type="ECO:0000256" key="1">
    <source>
        <dbReference type="ARBA" id="ARBA00009183"/>
    </source>
</evidence>
<keyword evidence="2 6" id="KW-0285">Flavoprotein</keyword>
<dbReference type="InterPro" id="IPR036188">
    <property type="entry name" value="FAD/NAD-bd_sf"/>
</dbReference>
<dbReference type="GO" id="GO:0103075">
    <property type="term" value="F:indole-3-pyruvate monooxygenase activity"/>
    <property type="evidence" value="ECO:0007669"/>
    <property type="project" value="UniProtKB-EC"/>
</dbReference>
<keyword evidence="3 6" id="KW-0274">FAD</keyword>
<dbReference type="Pfam" id="PF00743">
    <property type="entry name" value="FMO-like"/>
    <property type="match status" value="1"/>
</dbReference>
<dbReference type="Gene3D" id="3.50.50.60">
    <property type="entry name" value="FAD/NAD(P)-binding domain"/>
    <property type="match status" value="1"/>
</dbReference>
<reference evidence="8 9" key="1">
    <citation type="journal article" date="2014" name="Agronomy (Basel)">
        <title>A Draft Genome Sequence for Ensete ventricosum, the Drought-Tolerant Tree Against Hunger.</title>
        <authorList>
            <person name="Harrison J."/>
            <person name="Moore K.A."/>
            <person name="Paszkiewicz K."/>
            <person name="Jones T."/>
            <person name="Grant M."/>
            <person name="Ambacheew D."/>
            <person name="Muzemil S."/>
            <person name="Studholme D.J."/>
        </authorList>
    </citation>
    <scope>NUCLEOTIDE SEQUENCE [LARGE SCALE GENOMIC DNA]</scope>
</reference>
<comment type="caution">
    <text evidence="8">The sequence shown here is derived from an EMBL/GenBank/DDBJ whole genome shotgun (WGS) entry which is preliminary data.</text>
</comment>
<evidence type="ECO:0000256" key="3">
    <source>
        <dbReference type="ARBA" id="ARBA00022827"/>
    </source>
</evidence>
<dbReference type="GO" id="GO:0009851">
    <property type="term" value="P:auxin biosynthetic process"/>
    <property type="evidence" value="ECO:0007669"/>
    <property type="project" value="TreeGrafter"/>
</dbReference>
<dbReference type="GO" id="GO:0004499">
    <property type="term" value="F:N,N-dimethylaniline monooxygenase activity"/>
    <property type="evidence" value="ECO:0007669"/>
    <property type="project" value="InterPro"/>
</dbReference>
<proteinExistence type="inferred from homology"/>
<evidence type="ECO:0000256" key="7">
    <source>
        <dbReference type="SAM" id="MobiDB-lite"/>
    </source>
</evidence>
<dbReference type="PANTHER" id="PTHR43539">
    <property type="entry name" value="FLAVIN-BINDING MONOOXYGENASE-LIKE PROTEIN (AFU_ORTHOLOGUE AFUA_4G09220)"/>
    <property type="match status" value="1"/>
</dbReference>
<name>A0A427B4J3_ENSVE</name>
<protein>
    <recommendedName>
        <fullName evidence="6">Flavin-containing monooxygenase</fullName>
        <ecNumber evidence="6">1.-.-.-</ecNumber>
    </recommendedName>
</protein>
<dbReference type="AlphaFoldDB" id="A0A427B4J3"/>
<evidence type="ECO:0000256" key="2">
    <source>
        <dbReference type="ARBA" id="ARBA00022630"/>
    </source>
</evidence>
<dbReference type="SUPFAM" id="SSF51905">
    <property type="entry name" value="FAD/NAD(P)-binding domain"/>
    <property type="match status" value="2"/>
</dbReference>
<comment type="cofactor">
    <cofactor evidence="6">
        <name>FAD</name>
        <dbReference type="ChEBI" id="CHEBI:57692"/>
    </cofactor>
</comment>
<feature type="compositionally biased region" description="Low complexity" evidence="7">
    <location>
        <begin position="153"/>
        <end position="177"/>
    </location>
</feature>
<evidence type="ECO:0000256" key="4">
    <source>
        <dbReference type="ARBA" id="ARBA00023002"/>
    </source>
</evidence>
<dbReference type="InterPro" id="IPR020946">
    <property type="entry name" value="Flavin_mOase-like"/>
</dbReference>
<organism evidence="8 9">
    <name type="scientific">Ensete ventricosum</name>
    <name type="common">Abyssinian banana</name>
    <name type="synonym">Musa ensete</name>
    <dbReference type="NCBI Taxonomy" id="4639"/>
    <lineage>
        <taxon>Eukaryota</taxon>
        <taxon>Viridiplantae</taxon>
        <taxon>Streptophyta</taxon>
        <taxon>Embryophyta</taxon>
        <taxon>Tracheophyta</taxon>
        <taxon>Spermatophyta</taxon>
        <taxon>Magnoliopsida</taxon>
        <taxon>Liliopsida</taxon>
        <taxon>Zingiberales</taxon>
        <taxon>Musaceae</taxon>
        <taxon>Ensete</taxon>
    </lineage>
</organism>
<dbReference type="EC" id="1.-.-.-" evidence="6"/>
<dbReference type="PIRSF" id="PIRSF000332">
    <property type="entry name" value="FMO"/>
    <property type="match status" value="1"/>
</dbReference>
<dbReference type="InterPro" id="IPR000960">
    <property type="entry name" value="Flavin_mOase"/>
</dbReference>
<dbReference type="GO" id="GO:0050661">
    <property type="term" value="F:NADP binding"/>
    <property type="evidence" value="ECO:0007669"/>
    <property type="project" value="InterPro"/>
</dbReference>
<keyword evidence="6" id="KW-0503">Monooxygenase</keyword>
<gene>
    <name evidence="8" type="ORF">B296_00010357</name>
</gene>
<comment type="similarity">
    <text evidence="1 6">Belongs to the FMO family.</text>
</comment>
<evidence type="ECO:0000256" key="6">
    <source>
        <dbReference type="RuleBase" id="RU361177"/>
    </source>
</evidence>
<evidence type="ECO:0000313" key="9">
    <source>
        <dbReference type="Proteomes" id="UP000287651"/>
    </source>
</evidence>
<dbReference type="PRINTS" id="PR00368">
    <property type="entry name" value="FADPNR"/>
</dbReference>
<dbReference type="Proteomes" id="UP000287651">
    <property type="component" value="Unassembled WGS sequence"/>
</dbReference>
<dbReference type="PANTHER" id="PTHR43539:SF51">
    <property type="entry name" value="INDOLE-3-PYRUVATE MONOOXYGENASE YUCCA8"/>
    <property type="match status" value="1"/>
</dbReference>
<feature type="region of interest" description="Disordered" evidence="7">
    <location>
        <begin position="147"/>
        <end position="181"/>
    </location>
</feature>
<dbReference type="PRINTS" id="PR00411">
    <property type="entry name" value="PNDRDTASEI"/>
</dbReference>
<dbReference type="InterPro" id="IPR050982">
    <property type="entry name" value="Auxin_biosynth/cation_transpt"/>
</dbReference>
<evidence type="ECO:0000313" key="8">
    <source>
        <dbReference type="EMBL" id="RRT83390.1"/>
    </source>
</evidence>
<dbReference type="GO" id="GO:0050660">
    <property type="term" value="F:flavin adenine dinucleotide binding"/>
    <property type="evidence" value="ECO:0007669"/>
    <property type="project" value="InterPro"/>
</dbReference>
<accession>A0A427B4J3</accession>